<feature type="domain" description="ABC transmembrane type-1" evidence="8">
    <location>
        <begin position="24"/>
        <end position="238"/>
    </location>
</feature>
<evidence type="ECO:0000256" key="6">
    <source>
        <dbReference type="ARBA" id="ARBA00023136"/>
    </source>
</evidence>
<evidence type="ECO:0000313" key="10">
    <source>
        <dbReference type="Proteomes" id="UP001597079"/>
    </source>
</evidence>
<dbReference type="PANTHER" id="PTHR30193">
    <property type="entry name" value="ABC TRANSPORTER PERMEASE PROTEIN"/>
    <property type="match status" value="1"/>
</dbReference>
<dbReference type="Pfam" id="PF00528">
    <property type="entry name" value="BPD_transp_1"/>
    <property type="match status" value="1"/>
</dbReference>
<dbReference type="InterPro" id="IPR000515">
    <property type="entry name" value="MetI-like"/>
</dbReference>
<evidence type="ECO:0000313" key="9">
    <source>
        <dbReference type="EMBL" id="MFD1675137.1"/>
    </source>
</evidence>
<comment type="similarity">
    <text evidence="7">Belongs to the binding-protein-dependent transport system permease family.</text>
</comment>
<dbReference type="PANTHER" id="PTHR30193:SF41">
    <property type="entry name" value="DIACETYLCHITOBIOSE UPTAKE SYSTEM PERMEASE PROTEIN NGCF"/>
    <property type="match status" value="1"/>
</dbReference>
<dbReference type="PROSITE" id="PS50928">
    <property type="entry name" value="ABC_TM1"/>
    <property type="match status" value="1"/>
</dbReference>
<name>A0ABW4JFP4_9BACL</name>
<keyword evidence="6 7" id="KW-0472">Membrane</keyword>
<gene>
    <name evidence="9" type="ORF">ACFSB2_10570</name>
</gene>
<accession>A0ABW4JFP4</accession>
<feature type="transmembrane region" description="Helical" evidence="7">
    <location>
        <begin position="28"/>
        <end position="49"/>
    </location>
</feature>
<sequence>GNRPFIGLENYRNVLTDPTFWADFRNTLFLGISMLVIGFVAPIIVALSLNELMQQWLKRSIQLVIYLPTLFSWAVVGGLWIQLLNPDGGLVNAVLNAFGISSVQFMSDPNTARWVIILVSVWQNVGFNCVIYLAALVGINPELYASAKVDGANRWRETWHVTIPGLARTMQIVGLLSIMGVLRMFDQIYVMRNAVIEPKVNVLMTYVYDQGFTQMNIGQATASALIILVFTLVLTIFTQRLVRYDTI</sequence>
<evidence type="ECO:0000256" key="1">
    <source>
        <dbReference type="ARBA" id="ARBA00004651"/>
    </source>
</evidence>
<comment type="subcellular location">
    <subcellularLocation>
        <location evidence="1 7">Cell membrane</location>
        <topology evidence="1 7">Multi-pass membrane protein</topology>
    </subcellularLocation>
</comment>
<feature type="transmembrane region" description="Helical" evidence="7">
    <location>
        <begin position="159"/>
        <end position="182"/>
    </location>
</feature>
<keyword evidence="2 7" id="KW-0813">Transport</keyword>
<dbReference type="InterPro" id="IPR035906">
    <property type="entry name" value="MetI-like_sf"/>
</dbReference>
<evidence type="ECO:0000256" key="2">
    <source>
        <dbReference type="ARBA" id="ARBA00022448"/>
    </source>
</evidence>
<dbReference type="RefSeq" id="WP_377943011.1">
    <property type="nucleotide sequence ID" value="NZ_JBHUCX010000026.1"/>
</dbReference>
<keyword evidence="5 7" id="KW-1133">Transmembrane helix</keyword>
<keyword evidence="10" id="KW-1185">Reference proteome</keyword>
<dbReference type="SUPFAM" id="SSF161098">
    <property type="entry name" value="MetI-like"/>
    <property type="match status" value="1"/>
</dbReference>
<evidence type="ECO:0000259" key="8">
    <source>
        <dbReference type="PROSITE" id="PS50928"/>
    </source>
</evidence>
<feature type="transmembrane region" description="Helical" evidence="7">
    <location>
        <begin position="222"/>
        <end position="242"/>
    </location>
</feature>
<dbReference type="InterPro" id="IPR051393">
    <property type="entry name" value="ABC_transporter_permease"/>
</dbReference>
<dbReference type="Proteomes" id="UP001597079">
    <property type="component" value="Unassembled WGS sequence"/>
</dbReference>
<feature type="non-terminal residue" evidence="9">
    <location>
        <position position="1"/>
    </location>
</feature>
<reference evidence="10" key="1">
    <citation type="journal article" date="2019" name="Int. J. Syst. Evol. Microbiol.">
        <title>The Global Catalogue of Microorganisms (GCM) 10K type strain sequencing project: providing services to taxonomists for standard genome sequencing and annotation.</title>
        <authorList>
            <consortium name="The Broad Institute Genomics Platform"/>
            <consortium name="The Broad Institute Genome Sequencing Center for Infectious Disease"/>
            <person name="Wu L."/>
            <person name="Ma J."/>
        </authorList>
    </citation>
    <scope>NUCLEOTIDE SEQUENCE [LARGE SCALE GENOMIC DNA]</scope>
    <source>
        <strain evidence="10">CGMCC 1.12286</strain>
    </source>
</reference>
<proteinExistence type="inferred from homology"/>
<dbReference type="CDD" id="cd06261">
    <property type="entry name" value="TM_PBP2"/>
    <property type="match status" value="1"/>
</dbReference>
<evidence type="ECO:0000256" key="3">
    <source>
        <dbReference type="ARBA" id="ARBA00022475"/>
    </source>
</evidence>
<feature type="transmembrane region" description="Helical" evidence="7">
    <location>
        <begin position="114"/>
        <end position="139"/>
    </location>
</feature>
<keyword evidence="3" id="KW-1003">Cell membrane</keyword>
<comment type="caution">
    <text evidence="9">The sequence shown here is derived from an EMBL/GenBank/DDBJ whole genome shotgun (WGS) entry which is preliminary data.</text>
</comment>
<evidence type="ECO:0000256" key="4">
    <source>
        <dbReference type="ARBA" id="ARBA00022692"/>
    </source>
</evidence>
<organism evidence="9 10">
    <name type="scientific">Alicyclobacillus fodiniaquatilis</name>
    <dbReference type="NCBI Taxonomy" id="1661150"/>
    <lineage>
        <taxon>Bacteria</taxon>
        <taxon>Bacillati</taxon>
        <taxon>Bacillota</taxon>
        <taxon>Bacilli</taxon>
        <taxon>Bacillales</taxon>
        <taxon>Alicyclobacillaceae</taxon>
        <taxon>Alicyclobacillus</taxon>
    </lineage>
</organism>
<evidence type="ECO:0000256" key="7">
    <source>
        <dbReference type="RuleBase" id="RU363032"/>
    </source>
</evidence>
<dbReference type="EMBL" id="JBHUCX010000026">
    <property type="protein sequence ID" value="MFD1675137.1"/>
    <property type="molecule type" value="Genomic_DNA"/>
</dbReference>
<protein>
    <submittedName>
        <fullName evidence="9">ABC transporter permease subunit</fullName>
    </submittedName>
</protein>
<dbReference type="Gene3D" id="1.10.3720.10">
    <property type="entry name" value="MetI-like"/>
    <property type="match status" value="1"/>
</dbReference>
<evidence type="ECO:0000256" key="5">
    <source>
        <dbReference type="ARBA" id="ARBA00022989"/>
    </source>
</evidence>
<feature type="transmembrane region" description="Helical" evidence="7">
    <location>
        <begin position="61"/>
        <end position="83"/>
    </location>
</feature>
<keyword evidence="4 7" id="KW-0812">Transmembrane</keyword>